<dbReference type="Proteomes" id="UP000524246">
    <property type="component" value="Unassembled WGS sequence"/>
</dbReference>
<dbReference type="Gene3D" id="1.10.150.240">
    <property type="entry name" value="Putative phosphatase, domain 2"/>
    <property type="match status" value="1"/>
</dbReference>
<comment type="caution">
    <text evidence="1">The sequence shown here is derived from an EMBL/GenBank/DDBJ whole genome shotgun (WGS) entry which is preliminary data.</text>
</comment>
<dbReference type="NCBIfam" id="TIGR01509">
    <property type="entry name" value="HAD-SF-IA-v3"/>
    <property type="match status" value="1"/>
</dbReference>
<evidence type="ECO:0000313" key="1">
    <source>
        <dbReference type="EMBL" id="NMC62286.1"/>
    </source>
</evidence>
<name>A0A7X9FQ70_9DELT</name>
<dbReference type="InterPro" id="IPR023214">
    <property type="entry name" value="HAD_sf"/>
</dbReference>
<dbReference type="EMBL" id="JAAZON010000152">
    <property type="protein sequence ID" value="NMC62286.1"/>
    <property type="molecule type" value="Genomic_DNA"/>
</dbReference>
<proteinExistence type="predicted"/>
<dbReference type="PRINTS" id="PR00413">
    <property type="entry name" value="HADHALOGNASE"/>
</dbReference>
<dbReference type="SFLD" id="SFLDG01129">
    <property type="entry name" value="C1.5:_HAD__Beta-PGM__Phosphata"/>
    <property type="match status" value="1"/>
</dbReference>
<reference evidence="1 2" key="1">
    <citation type="journal article" date="2020" name="Biotechnol. Biofuels">
        <title>New insights from the biogas microbiome by comprehensive genome-resolved metagenomics of nearly 1600 species originating from multiple anaerobic digesters.</title>
        <authorList>
            <person name="Campanaro S."/>
            <person name="Treu L."/>
            <person name="Rodriguez-R L.M."/>
            <person name="Kovalovszki A."/>
            <person name="Ziels R.M."/>
            <person name="Maus I."/>
            <person name="Zhu X."/>
            <person name="Kougias P.G."/>
            <person name="Basile A."/>
            <person name="Luo G."/>
            <person name="Schluter A."/>
            <person name="Konstantinidis K.T."/>
            <person name="Angelidaki I."/>
        </authorList>
    </citation>
    <scope>NUCLEOTIDE SEQUENCE [LARGE SCALE GENOMIC DNA]</scope>
    <source>
        <strain evidence="1">AS27yjCOA_65</strain>
    </source>
</reference>
<organism evidence="1 2">
    <name type="scientific">SAR324 cluster bacterium</name>
    <dbReference type="NCBI Taxonomy" id="2024889"/>
    <lineage>
        <taxon>Bacteria</taxon>
        <taxon>Deltaproteobacteria</taxon>
        <taxon>SAR324 cluster</taxon>
    </lineage>
</organism>
<dbReference type="SFLD" id="SFLDS00003">
    <property type="entry name" value="Haloacid_Dehalogenase"/>
    <property type="match status" value="1"/>
</dbReference>
<dbReference type="InterPro" id="IPR023198">
    <property type="entry name" value="PGP-like_dom2"/>
</dbReference>
<dbReference type="CDD" id="cd02603">
    <property type="entry name" value="HAD_sEH-N_like"/>
    <property type="match status" value="1"/>
</dbReference>
<dbReference type="AlphaFoldDB" id="A0A7X9FQ70"/>
<protein>
    <submittedName>
        <fullName evidence="1">HAD family phosphatase</fullName>
    </submittedName>
</protein>
<evidence type="ECO:0000313" key="2">
    <source>
        <dbReference type="Proteomes" id="UP000524246"/>
    </source>
</evidence>
<dbReference type="Pfam" id="PF00702">
    <property type="entry name" value="Hydrolase"/>
    <property type="match status" value="1"/>
</dbReference>
<dbReference type="PANTHER" id="PTHR43611">
    <property type="entry name" value="ALPHA-D-GLUCOSE 1-PHOSPHATE PHOSPHATASE"/>
    <property type="match status" value="1"/>
</dbReference>
<gene>
    <name evidence="1" type="ORF">GYA55_03875</name>
</gene>
<dbReference type="InterPro" id="IPR006439">
    <property type="entry name" value="HAD-SF_hydro_IA"/>
</dbReference>
<dbReference type="InterPro" id="IPR036412">
    <property type="entry name" value="HAD-like_sf"/>
</dbReference>
<dbReference type="Gene3D" id="3.40.50.1000">
    <property type="entry name" value="HAD superfamily/HAD-like"/>
    <property type="match status" value="1"/>
</dbReference>
<dbReference type="SUPFAM" id="SSF56784">
    <property type="entry name" value="HAD-like"/>
    <property type="match status" value="1"/>
</dbReference>
<sequence>MFKNLIFDLGGVLYEVDLSRTEQALRALQRDKKVFPKLQYNFTDGVELNCFDLFEYGRLSDNDFKNELKRNFNLQGNFSDIEAAWKAMLIGPYIENLEFLKTLKGQYRLFLLSNTNSIHIKYVRKIHPSLFDMFEKSYLSYELNMRKPERGIFEYALKNSGLAAHESLFIDDLPLNIYGAEELGISTLHVKDAKQLQAGLSAKLSGEN</sequence>
<dbReference type="PANTHER" id="PTHR43611:SF3">
    <property type="entry name" value="FLAVIN MONONUCLEOTIDE HYDROLASE 1, CHLOROPLATIC"/>
    <property type="match status" value="1"/>
</dbReference>
<accession>A0A7X9FQ70</accession>